<evidence type="ECO:0000313" key="1">
    <source>
        <dbReference type="EMBL" id="KAJ8541762.1"/>
    </source>
</evidence>
<gene>
    <name evidence="1" type="ORF">K7X08_002578</name>
</gene>
<dbReference type="EMBL" id="JAJAGQ010000015">
    <property type="protein sequence ID" value="KAJ8541762.1"/>
    <property type="molecule type" value="Genomic_DNA"/>
</dbReference>
<name>A0A9Q1R6F0_9SOLA</name>
<reference evidence="2" key="1">
    <citation type="journal article" date="2023" name="Proc. Natl. Acad. Sci. U.S.A.">
        <title>Genomic and structural basis for evolution of tropane alkaloid biosynthesis.</title>
        <authorList>
            <person name="Wanga Y.-J."/>
            <person name="Taina T."/>
            <person name="Yua J.-Y."/>
            <person name="Lia J."/>
            <person name="Xua B."/>
            <person name="Chenc J."/>
            <person name="D'Auriad J.C."/>
            <person name="Huanga J.-P."/>
            <person name="Huanga S.-X."/>
        </authorList>
    </citation>
    <scope>NUCLEOTIDE SEQUENCE [LARGE SCALE GENOMIC DNA]</scope>
    <source>
        <strain evidence="2">cv. KIB-2019</strain>
    </source>
</reference>
<dbReference type="AlphaFoldDB" id="A0A9Q1R6F0"/>
<sequence>MPRAQEGEAMYSPRVQACRGNQGWTLHVRASILRIFIPVSHVKFDILLPMWPLIPEAFCNVPKDDFYDHKGWRQFLGCLHTSTTRWTLLGPSLHSDEFECP</sequence>
<keyword evidence="2" id="KW-1185">Reference proteome</keyword>
<organism evidence="1 2">
    <name type="scientific">Anisodus acutangulus</name>
    <dbReference type="NCBI Taxonomy" id="402998"/>
    <lineage>
        <taxon>Eukaryota</taxon>
        <taxon>Viridiplantae</taxon>
        <taxon>Streptophyta</taxon>
        <taxon>Embryophyta</taxon>
        <taxon>Tracheophyta</taxon>
        <taxon>Spermatophyta</taxon>
        <taxon>Magnoliopsida</taxon>
        <taxon>eudicotyledons</taxon>
        <taxon>Gunneridae</taxon>
        <taxon>Pentapetalae</taxon>
        <taxon>asterids</taxon>
        <taxon>lamiids</taxon>
        <taxon>Solanales</taxon>
        <taxon>Solanaceae</taxon>
        <taxon>Solanoideae</taxon>
        <taxon>Hyoscyameae</taxon>
        <taxon>Anisodus</taxon>
    </lineage>
</organism>
<proteinExistence type="predicted"/>
<evidence type="ECO:0000313" key="2">
    <source>
        <dbReference type="Proteomes" id="UP001152561"/>
    </source>
</evidence>
<protein>
    <submittedName>
        <fullName evidence="1">Uncharacterized protein</fullName>
    </submittedName>
</protein>
<accession>A0A9Q1R6F0</accession>
<dbReference type="Proteomes" id="UP001152561">
    <property type="component" value="Unassembled WGS sequence"/>
</dbReference>
<comment type="caution">
    <text evidence="1">The sequence shown here is derived from an EMBL/GenBank/DDBJ whole genome shotgun (WGS) entry which is preliminary data.</text>
</comment>